<organism evidence="2 3">
    <name type="scientific">Arcticibacter tournemirensis</name>
    <dbReference type="NCBI Taxonomy" id="699437"/>
    <lineage>
        <taxon>Bacteria</taxon>
        <taxon>Pseudomonadati</taxon>
        <taxon>Bacteroidota</taxon>
        <taxon>Sphingobacteriia</taxon>
        <taxon>Sphingobacteriales</taxon>
        <taxon>Sphingobacteriaceae</taxon>
        <taxon>Arcticibacter</taxon>
    </lineage>
</organism>
<evidence type="ECO:0000313" key="2">
    <source>
        <dbReference type="EMBL" id="KAA8484389.1"/>
    </source>
</evidence>
<reference evidence="2 3" key="1">
    <citation type="submission" date="2019-09" db="EMBL/GenBank/DDBJ databases">
        <title>Pararcticibacter amylolyticus gen. nov., sp. nov., isolated from a rottenly hemp rope, and reclassification of Pedobacter tournemirensis as Pararcticibacter tournemirensis comb. nov.</title>
        <authorList>
            <person name="Cai Y."/>
        </authorList>
    </citation>
    <scope>NUCLEOTIDE SEQUENCE [LARGE SCALE GENOMIC DNA]</scope>
    <source>
        <strain evidence="2 3">TF5-37.2-LB10</strain>
    </source>
</reference>
<keyword evidence="1" id="KW-1133">Transmembrane helix</keyword>
<dbReference type="OrthoDB" id="1072981at2"/>
<accession>A0A5M9HD45</accession>
<feature type="transmembrane region" description="Helical" evidence="1">
    <location>
        <begin position="109"/>
        <end position="129"/>
    </location>
</feature>
<dbReference type="Proteomes" id="UP000322918">
    <property type="component" value="Unassembled WGS sequence"/>
</dbReference>
<evidence type="ECO:0000256" key="1">
    <source>
        <dbReference type="SAM" id="Phobius"/>
    </source>
</evidence>
<keyword evidence="1" id="KW-0812">Transmembrane</keyword>
<dbReference type="AlphaFoldDB" id="A0A5M9HD45"/>
<keyword evidence="3" id="KW-1185">Reference proteome</keyword>
<sequence length="131" mass="14142">MKNIIKSFRNDSDVASFVGRLLRTGVFTASAVALLGGIIYLVRHGSEVPDYRIFKGAPDELRHLPGIFKGVWSFSGSAIIQLGVVVLLATPILRIFFSAVAFAIEKDYLYVLITLIVLGIIIFGMLGGLGG</sequence>
<evidence type="ECO:0000313" key="3">
    <source>
        <dbReference type="Proteomes" id="UP000322918"/>
    </source>
</evidence>
<keyword evidence="1" id="KW-0472">Membrane</keyword>
<dbReference type="EMBL" id="VWNE01000008">
    <property type="protein sequence ID" value="KAA8484389.1"/>
    <property type="molecule type" value="Genomic_DNA"/>
</dbReference>
<proteinExistence type="predicted"/>
<feature type="transmembrane region" description="Helical" evidence="1">
    <location>
        <begin position="78"/>
        <end position="97"/>
    </location>
</feature>
<protein>
    <submittedName>
        <fullName evidence="2">DUF1634 domain-containing protein</fullName>
    </submittedName>
</protein>
<feature type="transmembrane region" description="Helical" evidence="1">
    <location>
        <begin position="21"/>
        <end position="42"/>
    </location>
</feature>
<dbReference type="RefSeq" id="WP_141814373.1">
    <property type="nucleotide sequence ID" value="NZ_VFPL01000001.1"/>
</dbReference>
<comment type="caution">
    <text evidence="2">The sequence shown here is derived from an EMBL/GenBank/DDBJ whole genome shotgun (WGS) entry which is preliminary data.</text>
</comment>
<dbReference type="Pfam" id="PF07843">
    <property type="entry name" value="DUF1634"/>
    <property type="match status" value="1"/>
</dbReference>
<dbReference type="InterPro" id="IPR012861">
    <property type="entry name" value="DUF1634"/>
</dbReference>
<name>A0A5M9HD45_9SPHI</name>
<gene>
    <name evidence="2" type="ORF">F1649_06350</name>
</gene>